<evidence type="ECO:0000259" key="1">
    <source>
        <dbReference type="Pfam" id="PF00534"/>
    </source>
</evidence>
<dbReference type="RefSeq" id="WP_016266986.1">
    <property type="nucleotide sequence ID" value="NZ_CZBI01000012.1"/>
</dbReference>
<keyword evidence="2" id="KW-0808">Transferase</keyword>
<gene>
    <name evidence="2" type="ORF">ERS852557_04745</name>
</gene>
<dbReference type="InterPro" id="IPR001296">
    <property type="entry name" value="Glyco_trans_1"/>
</dbReference>
<proteinExistence type="predicted"/>
<sequence length="387" mass="44435">MIMTKSVFFVGSARSFFKRMIKNSELRAEFITQNDSFYKDTSFKRALLSKIVRLKIFNWVGLIQVIRSSGKECDLYGSFNRFLKVDKPYFILLEQPSALYHYTIGRNTSYWGKRVIKKHLNDSNLKAIICRSNACFTTFEKLCGDVPVHCRKKLIYSYVSTNKHATVKKLSERCDNPVFSLLFIAQGSRFVSKSGLETIEAFKRLKEKYPNVELTILTSVSLIHKNIISDIKSIDGVTLLDFTLSYSQLEELYVNSTLLLHPTSDDSNSLTVLEAMKAGLPIISTKLYAIPEMVKDGVNGFLTEPKYAFFDNNNLPNPQVWDNRKKTIYSTKLDENIINFICSKVELLLLDRELLLKMSLNSLRLANTPPFDESTIISEWNKILEEI</sequence>
<dbReference type="Proteomes" id="UP000095541">
    <property type="component" value="Unassembled WGS sequence"/>
</dbReference>
<dbReference type="CDD" id="cd03801">
    <property type="entry name" value="GT4_PimA-like"/>
    <property type="match status" value="1"/>
</dbReference>
<name>A0A174WTC0_BACT4</name>
<feature type="domain" description="Glycosyl transferase family 1" evidence="1">
    <location>
        <begin position="189"/>
        <end position="306"/>
    </location>
</feature>
<dbReference type="GO" id="GO:0016757">
    <property type="term" value="F:glycosyltransferase activity"/>
    <property type="evidence" value="ECO:0007669"/>
    <property type="project" value="InterPro"/>
</dbReference>
<evidence type="ECO:0000313" key="3">
    <source>
        <dbReference type="Proteomes" id="UP000095541"/>
    </source>
</evidence>
<protein>
    <submittedName>
        <fullName evidence="2">Glycosyltransferase</fullName>
    </submittedName>
</protein>
<evidence type="ECO:0000313" key="2">
    <source>
        <dbReference type="EMBL" id="CUQ46279.1"/>
    </source>
</evidence>
<dbReference type="Gene3D" id="3.40.50.2000">
    <property type="entry name" value="Glycogen Phosphorylase B"/>
    <property type="match status" value="1"/>
</dbReference>
<dbReference type="SUPFAM" id="SSF53756">
    <property type="entry name" value="UDP-Glycosyltransferase/glycogen phosphorylase"/>
    <property type="match status" value="1"/>
</dbReference>
<dbReference type="EMBL" id="CZBI01000012">
    <property type="protein sequence ID" value="CUQ46279.1"/>
    <property type="molecule type" value="Genomic_DNA"/>
</dbReference>
<reference evidence="2 3" key="1">
    <citation type="submission" date="2015-09" db="EMBL/GenBank/DDBJ databases">
        <authorList>
            <consortium name="Pathogen Informatics"/>
        </authorList>
    </citation>
    <scope>NUCLEOTIDE SEQUENCE [LARGE SCALE GENOMIC DNA]</scope>
    <source>
        <strain evidence="2 3">2789STDY5834945</strain>
    </source>
</reference>
<dbReference type="PANTHER" id="PTHR12526">
    <property type="entry name" value="GLYCOSYLTRANSFERASE"/>
    <property type="match status" value="1"/>
</dbReference>
<dbReference type="AlphaFoldDB" id="A0A174WTC0"/>
<accession>A0A174WTC0</accession>
<dbReference type="Pfam" id="PF00534">
    <property type="entry name" value="Glycos_transf_1"/>
    <property type="match status" value="1"/>
</dbReference>
<organism evidence="2 3">
    <name type="scientific">Bacteroides thetaiotaomicron</name>
    <dbReference type="NCBI Taxonomy" id="818"/>
    <lineage>
        <taxon>Bacteria</taxon>
        <taxon>Pseudomonadati</taxon>
        <taxon>Bacteroidota</taxon>
        <taxon>Bacteroidia</taxon>
        <taxon>Bacteroidales</taxon>
        <taxon>Bacteroidaceae</taxon>
        <taxon>Bacteroides</taxon>
    </lineage>
</organism>